<dbReference type="Proteomes" id="UP000011750">
    <property type="component" value="Chromosome A05"/>
</dbReference>
<dbReference type="AlphaFoldDB" id="M4CMX3"/>
<proteinExistence type="predicted"/>
<dbReference type="Gramene" id="Bra005561.1">
    <property type="protein sequence ID" value="Bra005561.1-P"/>
    <property type="gene ID" value="Bra005561"/>
</dbReference>
<reference evidence="1 2" key="1">
    <citation type="journal article" date="2011" name="Nat. Genet.">
        <title>The genome of the mesopolyploid crop species Brassica rapa.</title>
        <authorList>
            <consortium name="Brassica rapa Genome Sequencing Project Consortium"/>
            <person name="Wang X."/>
            <person name="Wang H."/>
            <person name="Wang J."/>
            <person name="Sun R."/>
            <person name="Wu J."/>
            <person name="Liu S."/>
            <person name="Bai Y."/>
            <person name="Mun J.H."/>
            <person name="Bancroft I."/>
            <person name="Cheng F."/>
            <person name="Huang S."/>
            <person name="Li X."/>
            <person name="Hua W."/>
            <person name="Wang J."/>
            <person name="Wang X."/>
            <person name="Freeling M."/>
            <person name="Pires J.C."/>
            <person name="Paterson A.H."/>
            <person name="Chalhoub B."/>
            <person name="Wang B."/>
            <person name="Hayward A."/>
            <person name="Sharpe A.G."/>
            <person name="Park B.S."/>
            <person name="Weisshaar B."/>
            <person name="Liu B."/>
            <person name="Li B."/>
            <person name="Liu B."/>
            <person name="Tong C."/>
            <person name="Song C."/>
            <person name="Duran C."/>
            <person name="Peng C."/>
            <person name="Geng C."/>
            <person name="Koh C."/>
            <person name="Lin C."/>
            <person name="Edwards D."/>
            <person name="Mu D."/>
            <person name="Shen D."/>
            <person name="Soumpourou E."/>
            <person name="Li F."/>
            <person name="Fraser F."/>
            <person name="Conant G."/>
            <person name="Lassalle G."/>
            <person name="King G.J."/>
            <person name="Bonnema G."/>
            <person name="Tang H."/>
            <person name="Wang H."/>
            <person name="Belcram H."/>
            <person name="Zhou H."/>
            <person name="Hirakawa H."/>
            <person name="Abe H."/>
            <person name="Guo H."/>
            <person name="Wang H."/>
            <person name="Jin H."/>
            <person name="Parkin I.A."/>
            <person name="Batley J."/>
            <person name="Kim J.S."/>
            <person name="Just J."/>
            <person name="Li J."/>
            <person name="Xu J."/>
            <person name="Deng J."/>
            <person name="Kim J.A."/>
            <person name="Li J."/>
            <person name="Yu J."/>
            <person name="Meng J."/>
            <person name="Wang J."/>
            <person name="Min J."/>
            <person name="Poulain J."/>
            <person name="Wang J."/>
            <person name="Hatakeyama K."/>
            <person name="Wu K."/>
            <person name="Wang L."/>
            <person name="Fang L."/>
            <person name="Trick M."/>
            <person name="Links M.G."/>
            <person name="Zhao M."/>
            <person name="Jin M."/>
            <person name="Ramchiary N."/>
            <person name="Drou N."/>
            <person name="Berkman P.J."/>
            <person name="Cai Q."/>
            <person name="Huang Q."/>
            <person name="Li R."/>
            <person name="Tabata S."/>
            <person name="Cheng S."/>
            <person name="Zhang S."/>
            <person name="Zhang S."/>
            <person name="Huang S."/>
            <person name="Sato S."/>
            <person name="Sun S."/>
            <person name="Kwon S.J."/>
            <person name="Choi S.R."/>
            <person name="Lee T.H."/>
            <person name="Fan W."/>
            <person name="Zhao X."/>
            <person name="Tan X."/>
            <person name="Xu X."/>
            <person name="Wang Y."/>
            <person name="Qiu Y."/>
            <person name="Yin Y."/>
            <person name="Li Y."/>
            <person name="Du Y."/>
            <person name="Liao Y."/>
            <person name="Lim Y."/>
            <person name="Narusaka Y."/>
            <person name="Wang Y."/>
            <person name="Wang Z."/>
            <person name="Li Z."/>
            <person name="Wang Z."/>
            <person name="Xiong Z."/>
            <person name="Zhang Z."/>
        </authorList>
    </citation>
    <scope>NUCLEOTIDE SEQUENCE [LARGE SCALE GENOMIC DNA]</scope>
    <source>
        <strain evidence="1 2">cv. Chiifu-401-42</strain>
    </source>
</reference>
<keyword evidence="2" id="KW-1185">Reference proteome</keyword>
<dbReference type="InParanoid" id="M4CMX3"/>
<dbReference type="EnsemblPlants" id="Bra005561.1">
    <property type="protein sequence ID" value="Bra005561.1-P"/>
    <property type="gene ID" value="Bra005561"/>
</dbReference>
<protein>
    <submittedName>
        <fullName evidence="1">Uncharacterized protein</fullName>
    </submittedName>
</protein>
<reference evidence="1" key="3">
    <citation type="submission" date="2023-03" db="UniProtKB">
        <authorList>
            <consortium name="EnsemblPlants"/>
        </authorList>
    </citation>
    <scope>IDENTIFICATION</scope>
    <source>
        <strain evidence="1">cv. Chiifu-401-42</strain>
    </source>
</reference>
<name>M4CMX3_BRACM</name>
<evidence type="ECO:0000313" key="1">
    <source>
        <dbReference type="EnsemblPlants" id="Bra005561.1-P"/>
    </source>
</evidence>
<dbReference type="STRING" id="51351.M4CMX3"/>
<organism evidence="1 2">
    <name type="scientific">Brassica campestris</name>
    <name type="common">Field mustard</name>
    <dbReference type="NCBI Taxonomy" id="3711"/>
    <lineage>
        <taxon>Eukaryota</taxon>
        <taxon>Viridiplantae</taxon>
        <taxon>Streptophyta</taxon>
        <taxon>Embryophyta</taxon>
        <taxon>Tracheophyta</taxon>
        <taxon>Spermatophyta</taxon>
        <taxon>Magnoliopsida</taxon>
        <taxon>eudicotyledons</taxon>
        <taxon>Gunneridae</taxon>
        <taxon>Pentapetalae</taxon>
        <taxon>rosids</taxon>
        <taxon>malvids</taxon>
        <taxon>Brassicales</taxon>
        <taxon>Brassicaceae</taxon>
        <taxon>Brassiceae</taxon>
        <taxon>Brassica</taxon>
    </lineage>
</organism>
<accession>M4CMX3</accession>
<sequence length="98" mass="11511">MPLSRFPFPKQIQDSAARDDVLYMKSNEVECTGLEKEMMRRKLKAWKKMEVPEKCILEVLQEGLEKLLVPYEKPNFDSEELMSSIYNVEVPVKKLELC</sequence>
<evidence type="ECO:0000313" key="2">
    <source>
        <dbReference type="Proteomes" id="UP000011750"/>
    </source>
</evidence>
<reference evidence="1 2" key="2">
    <citation type="journal article" date="2018" name="Hortic Res">
        <title>Improved Brassica rapa reference genome by single-molecule sequencing and chromosome conformation capture technologies.</title>
        <authorList>
            <person name="Zhang L."/>
            <person name="Cai X."/>
            <person name="Wu J."/>
            <person name="Liu M."/>
            <person name="Grob S."/>
            <person name="Cheng F."/>
            <person name="Liang J."/>
            <person name="Cai C."/>
            <person name="Liu Z."/>
            <person name="Liu B."/>
            <person name="Wang F."/>
            <person name="Li S."/>
            <person name="Liu F."/>
            <person name="Li X."/>
            <person name="Cheng L."/>
            <person name="Yang W."/>
            <person name="Li M.H."/>
            <person name="Grossniklaus U."/>
            <person name="Zheng H."/>
            <person name="Wang X."/>
        </authorList>
    </citation>
    <scope>NUCLEOTIDE SEQUENCE [LARGE SCALE GENOMIC DNA]</scope>
    <source>
        <strain evidence="1 2">cv. Chiifu-401-42</strain>
    </source>
</reference>
<dbReference type="HOGENOM" id="CLU_2336610_0_0_1"/>